<dbReference type="OrthoDB" id="97973at2759"/>
<gene>
    <name evidence="1" type="ORF">JG687_00012665</name>
</gene>
<dbReference type="Proteomes" id="UP000688947">
    <property type="component" value="Unassembled WGS sequence"/>
</dbReference>
<protein>
    <submittedName>
        <fullName evidence="1">Uncharacterized protein</fullName>
    </submittedName>
</protein>
<comment type="caution">
    <text evidence="1">The sequence shown here is derived from an EMBL/GenBank/DDBJ whole genome shotgun (WGS) entry which is preliminary data.</text>
</comment>
<sequence length="96" mass="11377">MQTDTYIIYARYYVKKYNDMIFWLRNGLLQPPIDYGGTNAQIFAKVQVWAAANRPQWYVKEILKLDDLSASGQQVLLYKEFLRLKQELLEKKVEAL</sequence>
<dbReference type="AlphaFoldDB" id="A0A8T1U164"/>
<reference evidence="1" key="1">
    <citation type="submission" date="2021-01" db="EMBL/GenBank/DDBJ databases">
        <title>Phytophthora aleatoria, a newly-described species from Pinus radiata is distinct from Phytophthora cactorum isolates based on comparative genomics.</title>
        <authorList>
            <person name="Mcdougal R."/>
            <person name="Panda P."/>
            <person name="Williams N."/>
            <person name="Studholme D.J."/>
        </authorList>
    </citation>
    <scope>NUCLEOTIDE SEQUENCE</scope>
    <source>
        <strain evidence="1">NZFS 3830</strain>
    </source>
</reference>
<evidence type="ECO:0000313" key="1">
    <source>
        <dbReference type="EMBL" id="KAG6952989.1"/>
    </source>
</evidence>
<name>A0A8T1U164_9STRA</name>
<evidence type="ECO:0000313" key="2">
    <source>
        <dbReference type="Proteomes" id="UP000688947"/>
    </source>
</evidence>
<proteinExistence type="predicted"/>
<accession>A0A8T1U164</accession>
<dbReference type="VEuPathDB" id="FungiDB:PC110_g11265"/>
<dbReference type="EMBL" id="JAENGZ010000867">
    <property type="protein sequence ID" value="KAG6952989.1"/>
    <property type="molecule type" value="Genomic_DNA"/>
</dbReference>
<organism evidence="1 2">
    <name type="scientific">Phytophthora cactorum</name>
    <dbReference type="NCBI Taxonomy" id="29920"/>
    <lineage>
        <taxon>Eukaryota</taxon>
        <taxon>Sar</taxon>
        <taxon>Stramenopiles</taxon>
        <taxon>Oomycota</taxon>
        <taxon>Peronosporomycetes</taxon>
        <taxon>Peronosporales</taxon>
        <taxon>Peronosporaceae</taxon>
        <taxon>Phytophthora</taxon>
    </lineage>
</organism>